<sequence>MARQVKSRQRVTEFGEVFTNEREINAMLDLVKAETERIESRFLEPACGNGNFIAEVLRRKLAVVASRYRRSPQEYQRYAFLAVSSIYGVEIQSDNAQECRERLFDIVEKGARSAIRGAVEPAFLDAIRYVLEKNILCGDALTLKDANDEPIIFAEWSLVTGDLVKRRDFLLSELLESSAGKNEQTSMFGETNTPWMFDMETQSYIPAPVREYPPVDYREVGRNG</sequence>
<organism evidence="1 2">
    <name type="scientific">Thermophilibacter provencensis</name>
    <dbReference type="NCBI Taxonomy" id="1852386"/>
    <lineage>
        <taxon>Bacteria</taxon>
        <taxon>Bacillati</taxon>
        <taxon>Actinomycetota</taxon>
        <taxon>Coriobacteriia</taxon>
        <taxon>Coriobacteriales</taxon>
        <taxon>Atopobiaceae</taxon>
        <taxon>Thermophilibacter</taxon>
    </lineage>
</organism>
<dbReference type="EMBL" id="DYWQ01000048">
    <property type="protein sequence ID" value="HJF44731.1"/>
    <property type="molecule type" value="Genomic_DNA"/>
</dbReference>
<gene>
    <name evidence="1" type="ORF">K8U72_02960</name>
</gene>
<name>A0A921GEW1_9ACTN</name>
<accession>A0A921GEW1</accession>
<dbReference type="AlphaFoldDB" id="A0A921GEW1"/>
<dbReference type="GO" id="GO:0008168">
    <property type="term" value="F:methyltransferase activity"/>
    <property type="evidence" value="ECO:0007669"/>
    <property type="project" value="UniProtKB-KW"/>
</dbReference>
<dbReference type="GO" id="GO:0032259">
    <property type="term" value="P:methylation"/>
    <property type="evidence" value="ECO:0007669"/>
    <property type="project" value="UniProtKB-KW"/>
</dbReference>
<dbReference type="SUPFAM" id="SSF53335">
    <property type="entry name" value="S-adenosyl-L-methionine-dependent methyltransferases"/>
    <property type="match status" value="1"/>
</dbReference>
<proteinExistence type="predicted"/>
<evidence type="ECO:0000313" key="1">
    <source>
        <dbReference type="EMBL" id="HJF44731.1"/>
    </source>
</evidence>
<dbReference type="RefSeq" id="WP_274958710.1">
    <property type="nucleotide sequence ID" value="NZ_DYWQ01000048.1"/>
</dbReference>
<dbReference type="InterPro" id="IPR029063">
    <property type="entry name" value="SAM-dependent_MTases_sf"/>
</dbReference>
<evidence type="ECO:0000313" key="2">
    <source>
        <dbReference type="Proteomes" id="UP000697330"/>
    </source>
</evidence>
<dbReference type="Gene3D" id="3.40.50.150">
    <property type="entry name" value="Vaccinia Virus protein VP39"/>
    <property type="match status" value="1"/>
</dbReference>
<reference evidence="1" key="2">
    <citation type="submission" date="2021-09" db="EMBL/GenBank/DDBJ databases">
        <authorList>
            <person name="Gilroy R."/>
        </authorList>
    </citation>
    <scope>NUCLEOTIDE SEQUENCE</scope>
    <source>
        <strain evidence="1">CHK124-7917</strain>
    </source>
</reference>
<reference evidence="1" key="1">
    <citation type="journal article" date="2021" name="PeerJ">
        <title>Extensive microbial diversity within the chicken gut microbiome revealed by metagenomics and culture.</title>
        <authorList>
            <person name="Gilroy R."/>
            <person name="Ravi A."/>
            <person name="Getino M."/>
            <person name="Pursley I."/>
            <person name="Horton D.L."/>
            <person name="Alikhan N.F."/>
            <person name="Baker D."/>
            <person name="Gharbi K."/>
            <person name="Hall N."/>
            <person name="Watson M."/>
            <person name="Adriaenssens E.M."/>
            <person name="Foster-Nyarko E."/>
            <person name="Jarju S."/>
            <person name="Secka A."/>
            <person name="Antonio M."/>
            <person name="Oren A."/>
            <person name="Chaudhuri R.R."/>
            <person name="La Ragione R."/>
            <person name="Hildebrand F."/>
            <person name="Pallen M.J."/>
        </authorList>
    </citation>
    <scope>NUCLEOTIDE SEQUENCE</scope>
    <source>
        <strain evidence="1">CHK124-7917</strain>
    </source>
</reference>
<comment type="caution">
    <text evidence="1">The sequence shown here is derived from an EMBL/GenBank/DDBJ whole genome shotgun (WGS) entry which is preliminary data.</text>
</comment>
<dbReference type="Proteomes" id="UP000697330">
    <property type="component" value="Unassembled WGS sequence"/>
</dbReference>
<protein>
    <submittedName>
        <fullName evidence="1">SAM-dependent DNA methyltransferase</fullName>
    </submittedName>
</protein>
<keyword evidence="1" id="KW-0489">Methyltransferase</keyword>
<keyword evidence="1" id="KW-0808">Transferase</keyword>